<dbReference type="EMBL" id="JAANOU010000001">
    <property type="protein sequence ID" value="NIH82802.1"/>
    <property type="molecule type" value="Genomic_DNA"/>
</dbReference>
<dbReference type="Pfam" id="PF00483">
    <property type="entry name" value="NTP_transferase"/>
    <property type="match status" value="1"/>
</dbReference>
<sequence>MKAVLLAAGLGTRLRPLTDHVPKCLVEVGGRPMLDIWLDALDAAGVGEVLVNLHHLAPLVRRHLATRDGGPRVHAVEEPELLGSAGTLRANRAFVEGEEMFLALNADNLTDFDLRVLIDAHRAGGAIATLSVCHAPDPTRCGILTVHDGLVTGFTEKPAEPASSLANAGMYAFSPAVLDLIGPPPRDIGYDLLPELVGHARVVSIGDSWFLDIGTPAALDRARGEWQGRRAS</sequence>
<protein>
    <submittedName>
        <fullName evidence="2">Mannose-1-phosphate guanylyltransferase</fullName>
        <ecNumber evidence="2">2.7.7.13</ecNumber>
    </submittedName>
</protein>
<dbReference type="EC" id="2.7.7.13" evidence="2"/>
<dbReference type="SUPFAM" id="SSF53448">
    <property type="entry name" value="Nucleotide-diphospho-sugar transferases"/>
    <property type="match status" value="1"/>
</dbReference>
<evidence type="ECO:0000313" key="3">
    <source>
        <dbReference type="Proteomes" id="UP000754495"/>
    </source>
</evidence>
<dbReference type="Proteomes" id="UP000754495">
    <property type="component" value="Unassembled WGS sequence"/>
</dbReference>
<dbReference type="PANTHER" id="PTHR22572">
    <property type="entry name" value="SUGAR-1-PHOSPHATE GUANYL TRANSFERASE"/>
    <property type="match status" value="1"/>
</dbReference>
<dbReference type="Gene3D" id="3.90.550.10">
    <property type="entry name" value="Spore Coat Polysaccharide Biosynthesis Protein SpsA, Chain A"/>
    <property type="match status" value="1"/>
</dbReference>
<dbReference type="InterPro" id="IPR029044">
    <property type="entry name" value="Nucleotide-diphossugar_trans"/>
</dbReference>
<accession>A0ABX0T0P1</accession>
<keyword evidence="2" id="KW-0808">Transferase</keyword>
<keyword evidence="3" id="KW-1185">Reference proteome</keyword>
<organism evidence="2 3">
    <name type="scientific">Amycolatopsis viridis</name>
    <dbReference type="NCBI Taxonomy" id="185678"/>
    <lineage>
        <taxon>Bacteria</taxon>
        <taxon>Bacillati</taxon>
        <taxon>Actinomycetota</taxon>
        <taxon>Actinomycetes</taxon>
        <taxon>Pseudonocardiales</taxon>
        <taxon>Pseudonocardiaceae</taxon>
        <taxon>Amycolatopsis</taxon>
    </lineage>
</organism>
<gene>
    <name evidence="2" type="ORF">FHX46_005332</name>
</gene>
<reference evidence="2 3" key="1">
    <citation type="submission" date="2020-03" db="EMBL/GenBank/DDBJ databases">
        <title>Sequencing the genomes of 1000 actinobacteria strains.</title>
        <authorList>
            <person name="Klenk H.-P."/>
        </authorList>
    </citation>
    <scope>NUCLEOTIDE SEQUENCE [LARGE SCALE GENOMIC DNA]</scope>
    <source>
        <strain evidence="2 3">DSM 45668</strain>
    </source>
</reference>
<keyword evidence="2" id="KW-0548">Nucleotidyltransferase</keyword>
<dbReference type="InterPro" id="IPR050486">
    <property type="entry name" value="Mannose-1P_guanyltransferase"/>
</dbReference>
<dbReference type="CDD" id="cd04181">
    <property type="entry name" value="NTP_transferase"/>
    <property type="match status" value="1"/>
</dbReference>
<feature type="domain" description="Nucleotidyl transferase" evidence="1">
    <location>
        <begin position="2"/>
        <end position="221"/>
    </location>
</feature>
<evidence type="ECO:0000259" key="1">
    <source>
        <dbReference type="Pfam" id="PF00483"/>
    </source>
</evidence>
<dbReference type="GO" id="GO:0004475">
    <property type="term" value="F:mannose-1-phosphate guanylyltransferase (GTP) activity"/>
    <property type="evidence" value="ECO:0007669"/>
    <property type="project" value="UniProtKB-EC"/>
</dbReference>
<proteinExistence type="predicted"/>
<dbReference type="RefSeq" id="WP_167120419.1">
    <property type="nucleotide sequence ID" value="NZ_JAANOU010000001.1"/>
</dbReference>
<dbReference type="InterPro" id="IPR005835">
    <property type="entry name" value="NTP_transferase_dom"/>
</dbReference>
<evidence type="ECO:0000313" key="2">
    <source>
        <dbReference type="EMBL" id="NIH82802.1"/>
    </source>
</evidence>
<comment type="caution">
    <text evidence="2">The sequence shown here is derived from an EMBL/GenBank/DDBJ whole genome shotgun (WGS) entry which is preliminary data.</text>
</comment>
<name>A0ABX0T0P1_9PSEU</name>